<dbReference type="EMBL" id="CM042028">
    <property type="protein sequence ID" value="KAI3797928.1"/>
    <property type="molecule type" value="Genomic_DNA"/>
</dbReference>
<evidence type="ECO:0000313" key="2">
    <source>
        <dbReference type="Proteomes" id="UP001056120"/>
    </source>
</evidence>
<reference evidence="1 2" key="2">
    <citation type="journal article" date="2022" name="Mol. Ecol. Resour.">
        <title>The genomes of chicory, endive, great burdock and yacon provide insights into Asteraceae paleo-polyploidization history and plant inulin production.</title>
        <authorList>
            <person name="Fan W."/>
            <person name="Wang S."/>
            <person name="Wang H."/>
            <person name="Wang A."/>
            <person name="Jiang F."/>
            <person name="Liu H."/>
            <person name="Zhao H."/>
            <person name="Xu D."/>
            <person name="Zhang Y."/>
        </authorList>
    </citation>
    <scope>NUCLEOTIDE SEQUENCE [LARGE SCALE GENOMIC DNA]</scope>
    <source>
        <strain evidence="2">cv. Yunnan</strain>
        <tissue evidence="1">Leaves</tissue>
    </source>
</reference>
<comment type="caution">
    <text evidence="1">The sequence shown here is derived from an EMBL/GenBank/DDBJ whole genome shotgun (WGS) entry which is preliminary data.</text>
</comment>
<organism evidence="1 2">
    <name type="scientific">Smallanthus sonchifolius</name>
    <dbReference type="NCBI Taxonomy" id="185202"/>
    <lineage>
        <taxon>Eukaryota</taxon>
        <taxon>Viridiplantae</taxon>
        <taxon>Streptophyta</taxon>
        <taxon>Embryophyta</taxon>
        <taxon>Tracheophyta</taxon>
        <taxon>Spermatophyta</taxon>
        <taxon>Magnoliopsida</taxon>
        <taxon>eudicotyledons</taxon>
        <taxon>Gunneridae</taxon>
        <taxon>Pentapetalae</taxon>
        <taxon>asterids</taxon>
        <taxon>campanulids</taxon>
        <taxon>Asterales</taxon>
        <taxon>Asteraceae</taxon>
        <taxon>Asteroideae</taxon>
        <taxon>Heliantheae alliance</taxon>
        <taxon>Millerieae</taxon>
        <taxon>Smallanthus</taxon>
    </lineage>
</organism>
<sequence length="177" mass="19730">MERLSPLSSSDFIRWLHVLRCRSFTQSITFDEHISEFTGGIMLAVIPSYFTLIYLWKMMGYRGGGGGGRRLICRRRDGDIAKCQVFSSEAAPETLLNADLFEVVADDLLTLNKNLQFKDLTTLTILKDFVISLFVPKETLGQVIHDLDFVKTYQRPIAFGVGSGANGCCSSLNGTYA</sequence>
<proteinExistence type="predicted"/>
<protein>
    <submittedName>
        <fullName evidence="1">Uncharacterized protein</fullName>
    </submittedName>
</protein>
<name>A0ACB9HRJ1_9ASTR</name>
<keyword evidence="2" id="KW-1185">Reference proteome</keyword>
<gene>
    <name evidence="1" type="ORF">L1987_33193</name>
</gene>
<accession>A0ACB9HRJ1</accession>
<dbReference type="Proteomes" id="UP001056120">
    <property type="component" value="Linkage Group LG11"/>
</dbReference>
<reference evidence="2" key="1">
    <citation type="journal article" date="2022" name="Mol. Ecol. Resour.">
        <title>The genomes of chicory, endive, great burdock and yacon provide insights into Asteraceae palaeo-polyploidization history and plant inulin production.</title>
        <authorList>
            <person name="Fan W."/>
            <person name="Wang S."/>
            <person name="Wang H."/>
            <person name="Wang A."/>
            <person name="Jiang F."/>
            <person name="Liu H."/>
            <person name="Zhao H."/>
            <person name="Xu D."/>
            <person name="Zhang Y."/>
        </authorList>
    </citation>
    <scope>NUCLEOTIDE SEQUENCE [LARGE SCALE GENOMIC DNA]</scope>
    <source>
        <strain evidence="2">cv. Yunnan</strain>
    </source>
</reference>
<evidence type="ECO:0000313" key="1">
    <source>
        <dbReference type="EMBL" id="KAI3797928.1"/>
    </source>
</evidence>